<feature type="compositionally biased region" description="Polar residues" evidence="15">
    <location>
        <begin position="38"/>
        <end position="72"/>
    </location>
</feature>
<dbReference type="PANTHER" id="PTHR22878:SF64">
    <property type="entry name" value="DYNEIN AXONEMAL HEAVY CHAIN 14"/>
    <property type="match status" value="1"/>
</dbReference>
<dbReference type="FunFam" id="3.20.180.20:FF:000003">
    <property type="entry name" value="Dynein heavy chain 12, axonemal"/>
    <property type="match status" value="1"/>
</dbReference>
<feature type="region of interest" description="Disordered" evidence="15">
    <location>
        <begin position="149"/>
        <end position="173"/>
    </location>
</feature>
<evidence type="ECO:0000259" key="16">
    <source>
        <dbReference type="SMART" id="SM00382"/>
    </source>
</evidence>
<dbReference type="Proteomes" id="UP000085678">
    <property type="component" value="Unplaced"/>
</dbReference>
<dbReference type="FunFam" id="3.40.50.300:FF:000063">
    <property type="entry name" value="dynein heavy chain 6, axonemal"/>
    <property type="match status" value="1"/>
</dbReference>
<dbReference type="GO" id="GO:0007018">
    <property type="term" value="P:microtubule-based movement"/>
    <property type="evidence" value="ECO:0007669"/>
    <property type="project" value="InterPro"/>
</dbReference>
<keyword evidence="7" id="KW-0067">ATP-binding</keyword>
<dbReference type="InterPro" id="IPR013602">
    <property type="entry name" value="Dynein_heavy_linker"/>
</dbReference>
<dbReference type="GO" id="GO:0005930">
    <property type="term" value="C:axoneme"/>
    <property type="evidence" value="ECO:0007669"/>
    <property type="project" value="UniProtKB-SubCell"/>
</dbReference>
<feature type="compositionally biased region" description="Basic residues" evidence="15">
    <location>
        <begin position="2482"/>
        <end position="2492"/>
    </location>
</feature>
<feature type="region of interest" description="Disordered" evidence="15">
    <location>
        <begin position="121"/>
        <end position="140"/>
    </location>
</feature>
<reference evidence="18" key="1">
    <citation type="journal article" date="2015" name="Nat. Commun.">
        <title>The Lingula genome provides insights into brachiopod evolution and the origin of phosphate biomineralization.</title>
        <authorList>
            <person name="Luo Y.J."/>
            <person name="Takeuchi T."/>
            <person name="Koyanagi R."/>
            <person name="Yamada L."/>
            <person name="Kanda M."/>
            <person name="Khalturina M."/>
            <person name="Fujie M."/>
            <person name="Yamasaki S.I."/>
            <person name="Endo K."/>
            <person name="Satoh N."/>
        </authorList>
    </citation>
    <scope>NUCLEOTIDE SEQUENCE</scope>
</reference>
<dbReference type="OrthoDB" id="424310at2759"/>
<dbReference type="RefSeq" id="XP_023930267.1">
    <property type="nucleotide sequence ID" value="XM_024074499.1"/>
</dbReference>
<dbReference type="Pfam" id="PF12777">
    <property type="entry name" value="MT"/>
    <property type="match status" value="1"/>
</dbReference>
<evidence type="ECO:0000256" key="13">
    <source>
        <dbReference type="ARBA" id="ARBA00023273"/>
    </source>
</evidence>
<feature type="domain" description="AAA+ ATPase" evidence="16">
    <location>
        <begin position="1832"/>
        <end position="1969"/>
    </location>
</feature>
<evidence type="ECO:0000256" key="2">
    <source>
        <dbReference type="ARBA" id="ARBA00008887"/>
    </source>
</evidence>
<keyword evidence="17" id="KW-1185">Reference proteome</keyword>
<dbReference type="FunFam" id="1.20.920.30:FF:000002">
    <property type="entry name" value="Dynein axonemal heavy chain 3"/>
    <property type="match status" value="1"/>
</dbReference>
<dbReference type="InterPro" id="IPR026983">
    <property type="entry name" value="DHC"/>
</dbReference>
<keyword evidence="3" id="KW-0963">Cytoplasm</keyword>
<dbReference type="InterPro" id="IPR024743">
    <property type="entry name" value="Dynein_HC_stalk"/>
</dbReference>
<comment type="subcellular location">
    <subcellularLocation>
        <location evidence="1">Cytoplasm</location>
        <location evidence="1">Cytoskeleton</location>
        <location evidence="1">Cilium axoneme</location>
    </subcellularLocation>
</comment>
<feature type="region of interest" description="Disordered" evidence="15">
    <location>
        <begin position="774"/>
        <end position="838"/>
    </location>
</feature>
<feature type="region of interest" description="Disordered" evidence="15">
    <location>
        <begin position="2451"/>
        <end position="2519"/>
    </location>
</feature>
<dbReference type="PANTHER" id="PTHR22878">
    <property type="entry name" value="DYNEIN HEAVY CHAIN 6, AXONEMAL-LIKE-RELATED"/>
    <property type="match status" value="1"/>
</dbReference>
<accession>A0A2R2MJL3</accession>
<feature type="compositionally biased region" description="Acidic residues" evidence="15">
    <location>
        <begin position="659"/>
        <end position="674"/>
    </location>
</feature>
<dbReference type="PROSITE" id="PS00675">
    <property type="entry name" value="SIGMA54_INTERACT_1"/>
    <property type="match status" value="1"/>
</dbReference>
<dbReference type="InterPro" id="IPR043157">
    <property type="entry name" value="Dynein_AAA1S"/>
</dbReference>
<sequence length="3829" mass="432789">MERKPDTGSSFQSSYSMAPGLQREPTDTYLNPVPTPNIRETSFVSSFGNMPDQTSLDQGTPPDTSSNQNGVATTGLAKPPMPAAGRGNALMSRLYNTPASSKVVQIYKNISNKGIAVPNGDSSQPLVPHPPSSKVHGAGPFRTTFYKKDQERRKIQMKNRQEQKSNDGTPKLDVSTMLRRRPSKEVLPPIQVEQPEDAMSDATSEINLEEEVKSVKDEKETQEKKTVTFIKVEVEAAEPHVTEEKPDVETATVATTSAKSRRTADLRTPDLSEKGASKQNREIVLTYLKKNKYDDTEPEETNVEEWLMKLRRELGWKTELPRHGPGCRKAMDKLMENPDQKHEDSLFRKEDPGSFVYCLPKNRNKSRARYNPYHLDIVSVNAARASPVFWSVSASSVSMCIQTPNGEETFVTPVMLWLWEKRLFDMIYDLPVLNNFRIWKAYTLWKNNVRNHKTTNSLEILTKQLFCANEVLQGCVLHVQSLCEAASGSLTGFGSGEAAICLVKVNKAVTLTLKEFVATQRLQGELALKQLFALRKKVIDVVWKSCATVAEMEGVTHGIRPEKDKKVKVKKEQEQQKEVKYKIKTKYGEIPVYDKKQPVISKDRPSYAQIAEWRKILARLSEFLKSVDYLLLELLRRLVKTAVKELLNFLIASFNVGVEEEDDEEDDDEDEDNSSTEGSPLPPRKTGGGFRRGFNLRQDTPDSQRTGTPASMKHRGKERQGIMETTYDIPKFDFDKQPEETKTLNADDVMEEIKKNQEVDEEVPDPVISVQLVLNVPDNLPKSQPKSREGKRSGRDNRPFTSETGKKIVTFPDEPDFSGSESGYSDEEEEEAEEDSEFNRFKFAYPLDEEDGLGAGAEAALVDNQTKEVPKNRAHCTLSPNEYEIKRAMRGIITGFEYTVAQVGSMLREPRLAVFYSPPKHDLKLNYDEEREEEDREKQKPWPDTAFIFGEDPEYMGLIDELMNYVTQAAEQVADFSENYDKYCLMVEQARRMDVEGSMAKKQWSTDEFQHVLSIHTDQVREMKNMVLSKRLGMILLMAEKFSEACMPYPTNVLNIIHKKLPVVANKRNEDLINIIKGALKKLDHFPSSVEEFVEHLSFLGRMSSELPVLDKEFAIVTKMFSIAKDFDVAIPAEEFALYQTLAPSFQHLKSTVLFCEAKKEENIRKFSTDLDSLVNDIRFTIMEIKNKVRDPALLHADTIPLAALENIKYLQDQVQTLASKARSYGSYQDRFGSSLSQSKKFSEEYLLMDRRDDAAKAQAVQHELSEIERDLTLRRLLWESSEELTRLMEEWTSTPFDKLNVESLQKHTNRFTQTVFMLEKGLPHNEVLPKLKERVLDFKQGMPVITSLRNPALRARHWSVIEGLIGKTIMKEKNFTLGNLLDMNIFKHKDKIQDISTTASNEHTLEIMLNKVIDLWQHTDLRLVAHQGRDTWIIAGADDLLAQLEESQVTIGTIRGSRYVTPIKSQVEEWERKLTVFARTLDEWMTCQRNWLYLEQIFSTPDIQRQLPNEAKLFSQVDKTWKDIMRRTEDRPNALKAATATGTLEALQSANANLEKIHKCLEDYLETKRLVFPRFYFLSNDDLLDILAQSRNPDAVQPHLGKCFGNIKALEIKTLPRQPPTVKCMISAEGEIVQMPKNVRARGPVETWLGGVEMGMFDTVKKHLKMGLSDWVGIKLQDWVLKHPGQVVLTVAQIMFNKDVLNCFATYEPRKAMMSIQDNLVETLNVLAGLVSTNLASHKRLSIEALLIITVHNRDIVADMIDNKVTKKDDFEWMKQLRYQWDEQTNNCHVLQSNASFIYGYEYLGCSPRLVITPLTDRCYLTLTGALHLHLGGSPAGPAGTGKTETVKDLAKAMGKQCVVFNCSEGLDFKMLGKFFSGSSQSGSWSCFDEFNRIDVEVLSVVAQQLLTIKAAKDTGAPKFVFEGRDIKLNMTCGIFITMNPSYAGRVELPDNLKYLFRSVAMMVPDYTQIAEIMLFSEGFTAAKSLSGKIVNLYQLASKQLSQQDHYDFGMRAIKSVLVMSGQRKRQAQLSSDGRVKSMTEKEESYILIHSLRDANLPKFLAEDVPLFESILADLFPGIIPPEQDQGILEKAISMSIRDQGLQHWFSQIEKVKQLYSQILVRHGVMLVGPTGGGKSTARSILHRALVLLPSISTDVAAEDGLMDSPLRKPGMFVHNRSKKGRVEIFTINPKCVKLGELYGETDPNTFEWTDGLIAHAVRRFAREVASTPTEDRPSTAATALTSATGLTGATDVTASTNPSSPGPISEVGETDGQTVAGDAADHPPDHETMHEGEMIPVDWKWLVLDGPVDTIWVENLNTVLDDSKILCLANGERISLGFGMRLMFEVDNLSQASPATISRCAMVYMDPVDLGWKPYVKTWLQRLPKEIPESGKHHLQALFDHTVEKGLEFMLQHQKFQSVPVPAMSMVNCLCSILMSFFDFMSKNGGFGDPDKEVGRPSSADSHTSSQSRSSSRTDVSGTKKMKKRSRRQAKIKEELQKIEDRASAKKDQPHKDQKQYYMQKNPGKFTIFLGKLFAFAFTWAFGGSLQRFDEMDDDIAVTKKEGDKDKPDINICYEFDGFVRDLLEVEPPLGVRLPSGHKTMFSYFLDMESGNFVPWDVLVPKTNSLIEKGAVITIGDTMGLSTGHAKPGEGRLENEIVTTVDTVRYSFLTGLLLLNGHPVLLTGESGVGKSAIIKHMLKEMSKDNGTTTKNGTILGNVLNFSDKNQSLLENISSLTKFAMEEDIDTEKNLDLLMGTNKPKQNTGISTSLLQFSAQTTSARTQLSIIHRLIKKGKDTLGGPKGKKVLVFVDDFNMPAPEEYGAQPPLELLRQFLDLGGFFDTRRMLWKDIMDVTLVGACGPVGGGRNPVSPRLLKHFCMLAVPQPSTRSLQHIYQVQLGRYFQDGDFMPEVKESLFSLVSASIAMYYKMCMNMLPTPAKSHYTFNIRDLTDVITGLLQAHQQVIVNKENCAQLFSHEATRVFHDRLVDSADRAAFFSFLSETLHDYFKVQWEAESLMHTPVLFGDFSHMDDATTGKIYRPITDTVKLCRTLEEHFMTQQNIGNVQASQIVFFKEAVEHITRAARVFRQPGGHMLLVGIDGTGKSTTVQLSAHIAGCELFKLTLTRGYNMQDFRDDLKAVYKLAGVQGHNTVFLLTDSDIVKESFLEDINCILNSGEVPDLFDNEELDGIVMELKAAATEADVPDTRVAVYQFFIQRVRRNLHIVLTMSPAGNKFRHRCRMNPSLINCCTIDWYDEWNEEAMLSVASVYFSNSDFVAESGQTINYEQNEQLEDLKLRVAQVCVNIHNSVSAATLRFWEEMRRKYYTTPSSYMELIRVYSMMLRGNKKEFMDNRDRLLVGLSKLSEANSLVGTMQEELVTLGPKIEEKAKDTELLLQQLEKDQEAVDQVREIVEQEESVMKKETQIVQDYADECQQDLNSVIPALQTAIGSLDSLDKSDVAEIRVYTNPPELVMTVMASVCVLLQQKPDWATAKQVLGDAGFLKRLVQFDKNNLPDKVYNKLKKYTKHADFTPDKVGTVSVACKSMCEWVLALERYNEVYKMVKPKQRRVEEAKEALHLAQKNLAQKQSSLSKIQDHLKLLQQQYQDSVNQRESLKERKKTTALRIQRASVLISALADEKVRWAESVKVLDFKLQGLVGDTLVSAAAVAYLGAFTAKYRRELILKWEERCRAAEIPISEEYELVKIIADANQVLQWQNEGLPTDTLSTENAIFVKKGRKWPLLIDPQGQASKWIAEMEGTKLKIVQASDPNYMRTMERAIRVGEPVLLQEVTETLDPSLKPILLQETFTRGGQQLIKLGDTEIEYNENFR</sequence>
<feature type="coiled-coil region" evidence="14">
    <location>
        <begin position="3569"/>
        <end position="3617"/>
    </location>
</feature>
<dbReference type="Gene3D" id="1.10.287.2620">
    <property type="match status" value="1"/>
</dbReference>
<comment type="similarity">
    <text evidence="2">Belongs to the dynein heavy chain family.</text>
</comment>
<keyword evidence="6" id="KW-0547">Nucleotide-binding</keyword>
<evidence type="ECO:0000256" key="5">
    <source>
        <dbReference type="ARBA" id="ARBA00022737"/>
    </source>
</evidence>
<dbReference type="Gene3D" id="3.20.180.20">
    <property type="entry name" value="Dynein heavy chain, N-terminal domain 2"/>
    <property type="match status" value="1"/>
</dbReference>
<dbReference type="GO" id="GO:0030286">
    <property type="term" value="C:dynein complex"/>
    <property type="evidence" value="ECO:0007669"/>
    <property type="project" value="UniProtKB-KW"/>
</dbReference>
<dbReference type="Pfam" id="PF12780">
    <property type="entry name" value="AAA_8"/>
    <property type="match status" value="1"/>
</dbReference>
<dbReference type="InterPro" id="IPR025662">
    <property type="entry name" value="Sigma_54_int_dom_ATP-bd_1"/>
</dbReference>
<evidence type="ECO:0000256" key="3">
    <source>
        <dbReference type="ARBA" id="ARBA00022490"/>
    </source>
</evidence>
<dbReference type="STRING" id="7574.A0A2R2MJL3"/>
<dbReference type="FunFam" id="1.10.287.2620:FF:000001">
    <property type="entry name" value="Cytoplasmic dynein heavy chain 1"/>
    <property type="match status" value="1"/>
</dbReference>
<dbReference type="Gene3D" id="1.20.140.100">
    <property type="entry name" value="Dynein heavy chain, N-terminal domain 2"/>
    <property type="match status" value="1"/>
</dbReference>
<feature type="compositionally biased region" description="Polar residues" evidence="15">
    <location>
        <begin position="697"/>
        <end position="709"/>
    </location>
</feature>
<keyword evidence="9 14" id="KW-0175">Coiled coil</keyword>
<keyword evidence="13" id="KW-0966">Cell projection</keyword>
<dbReference type="GO" id="GO:0005874">
    <property type="term" value="C:microtubule"/>
    <property type="evidence" value="ECO:0007669"/>
    <property type="project" value="UniProtKB-KW"/>
</dbReference>
<name>A0A2R2MJL3_LINAN</name>
<dbReference type="InterPro" id="IPR003593">
    <property type="entry name" value="AAA+_ATPase"/>
</dbReference>
<feature type="compositionally biased region" description="Polar residues" evidence="15">
    <location>
        <begin position="7"/>
        <end position="16"/>
    </location>
</feature>
<feature type="domain" description="AAA+ ATPase" evidence="16">
    <location>
        <begin position="2122"/>
        <end position="2354"/>
    </location>
</feature>
<reference evidence="18" key="2">
    <citation type="submission" date="2025-08" db="UniProtKB">
        <authorList>
            <consortium name="RefSeq"/>
        </authorList>
    </citation>
    <scope>IDENTIFICATION</scope>
</reference>
<keyword evidence="5" id="KW-0677">Repeat</keyword>
<evidence type="ECO:0000256" key="11">
    <source>
        <dbReference type="ARBA" id="ARBA00023175"/>
    </source>
</evidence>
<evidence type="ECO:0000313" key="17">
    <source>
        <dbReference type="Proteomes" id="UP000085678"/>
    </source>
</evidence>
<dbReference type="FunFam" id="3.40.50.300:FF:001810">
    <property type="entry name" value="Cytoplasmic dynein 2 heavy chain 1"/>
    <property type="match status" value="1"/>
</dbReference>
<dbReference type="InterPro" id="IPR024317">
    <property type="entry name" value="Dynein_heavy_chain_D4_dom"/>
</dbReference>
<dbReference type="Gene3D" id="1.10.472.130">
    <property type="match status" value="1"/>
</dbReference>
<evidence type="ECO:0000256" key="6">
    <source>
        <dbReference type="ARBA" id="ARBA00022741"/>
    </source>
</evidence>
<evidence type="ECO:0000256" key="14">
    <source>
        <dbReference type="SAM" id="Coils"/>
    </source>
</evidence>
<dbReference type="Pfam" id="PF17852">
    <property type="entry name" value="Dynein_AAA_lid"/>
    <property type="match status" value="1"/>
</dbReference>
<feature type="compositionally biased region" description="Acidic residues" evidence="15">
    <location>
        <begin position="824"/>
        <end position="836"/>
    </location>
</feature>
<feature type="region of interest" description="Disordered" evidence="15">
    <location>
        <begin position="2226"/>
        <end position="2292"/>
    </location>
</feature>
<dbReference type="FunFam" id="1.10.8.710:FF:000004">
    <property type="entry name" value="Dynein axonemal heavy chain 6"/>
    <property type="match status" value="1"/>
</dbReference>
<dbReference type="InterPro" id="IPR041466">
    <property type="entry name" value="Dynein_AAA5_ext"/>
</dbReference>
<dbReference type="GO" id="GO:0005524">
    <property type="term" value="F:ATP binding"/>
    <property type="evidence" value="ECO:0007669"/>
    <property type="project" value="UniProtKB-KW"/>
</dbReference>
<evidence type="ECO:0000256" key="15">
    <source>
        <dbReference type="SAM" id="MobiDB-lite"/>
    </source>
</evidence>
<dbReference type="Gene3D" id="1.20.920.30">
    <property type="match status" value="1"/>
</dbReference>
<dbReference type="GO" id="GO:0051959">
    <property type="term" value="F:dynein light intermediate chain binding"/>
    <property type="evidence" value="ECO:0007669"/>
    <property type="project" value="InterPro"/>
</dbReference>
<dbReference type="Gene3D" id="1.10.8.710">
    <property type="match status" value="1"/>
</dbReference>
<dbReference type="Gene3D" id="3.40.50.300">
    <property type="entry name" value="P-loop containing nucleotide triphosphate hydrolases"/>
    <property type="match status" value="5"/>
</dbReference>
<evidence type="ECO:0000256" key="8">
    <source>
        <dbReference type="ARBA" id="ARBA00023017"/>
    </source>
</evidence>
<evidence type="ECO:0000256" key="10">
    <source>
        <dbReference type="ARBA" id="ARBA00023069"/>
    </source>
</evidence>
<evidence type="ECO:0000256" key="9">
    <source>
        <dbReference type="ARBA" id="ARBA00023054"/>
    </source>
</evidence>
<organism evidence="17 18">
    <name type="scientific">Lingula anatina</name>
    <name type="common">Brachiopod</name>
    <name type="synonym">Lingula unguis</name>
    <dbReference type="NCBI Taxonomy" id="7574"/>
    <lineage>
        <taxon>Eukaryota</taxon>
        <taxon>Metazoa</taxon>
        <taxon>Spiralia</taxon>
        <taxon>Lophotrochozoa</taxon>
        <taxon>Brachiopoda</taxon>
        <taxon>Linguliformea</taxon>
        <taxon>Lingulata</taxon>
        <taxon>Lingulida</taxon>
        <taxon>Linguloidea</taxon>
        <taxon>Lingulidae</taxon>
        <taxon>Lingula</taxon>
    </lineage>
</organism>
<dbReference type="InterPro" id="IPR042228">
    <property type="entry name" value="Dynein_linker_3"/>
</dbReference>
<keyword evidence="11" id="KW-0505">Motor protein</keyword>
<dbReference type="Pfam" id="PF08393">
    <property type="entry name" value="DHC_N2"/>
    <property type="match status" value="1"/>
</dbReference>
<keyword evidence="12" id="KW-0206">Cytoskeleton</keyword>
<dbReference type="GO" id="GO:0045505">
    <property type="term" value="F:dynein intermediate chain binding"/>
    <property type="evidence" value="ECO:0007669"/>
    <property type="project" value="InterPro"/>
</dbReference>
<evidence type="ECO:0000256" key="7">
    <source>
        <dbReference type="ARBA" id="ARBA00022840"/>
    </source>
</evidence>
<dbReference type="InterPro" id="IPR035699">
    <property type="entry name" value="AAA_6"/>
</dbReference>
<evidence type="ECO:0000313" key="18">
    <source>
        <dbReference type="RefSeq" id="XP_023930267.1"/>
    </source>
</evidence>
<feature type="compositionally biased region" description="Basic and acidic residues" evidence="15">
    <location>
        <begin position="2281"/>
        <end position="2292"/>
    </location>
</feature>
<dbReference type="Pfam" id="PF12781">
    <property type="entry name" value="AAA_9"/>
    <property type="match status" value="1"/>
</dbReference>
<dbReference type="FunFam" id="1.20.58.1120:FF:000007">
    <property type="entry name" value="Dynein heavy chain 4"/>
    <property type="match status" value="1"/>
</dbReference>
<proteinExistence type="inferred from homology"/>
<feature type="compositionally biased region" description="Low complexity" evidence="15">
    <location>
        <begin position="2460"/>
        <end position="2479"/>
    </location>
</feature>
<feature type="region of interest" description="Disordered" evidence="15">
    <location>
        <begin position="659"/>
        <end position="726"/>
    </location>
</feature>
<protein>
    <submittedName>
        <fullName evidence="18">Dynein heavy chain 6, axonemal</fullName>
    </submittedName>
</protein>
<evidence type="ECO:0000256" key="1">
    <source>
        <dbReference type="ARBA" id="ARBA00004430"/>
    </source>
</evidence>
<dbReference type="InterPro" id="IPR027417">
    <property type="entry name" value="P-loop_NTPase"/>
</dbReference>
<feature type="region of interest" description="Disordered" evidence="15">
    <location>
        <begin position="240"/>
        <end position="266"/>
    </location>
</feature>
<gene>
    <name evidence="18" type="primary">LOC106154273</name>
</gene>
<feature type="compositionally biased region" description="Basic and acidic residues" evidence="15">
    <location>
        <begin position="2493"/>
        <end position="2517"/>
    </location>
</feature>
<dbReference type="Gene3D" id="1.20.920.20">
    <property type="match status" value="1"/>
</dbReference>
<dbReference type="InterPro" id="IPR042222">
    <property type="entry name" value="Dynein_2_N"/>
</dbReference>
<dbReference type="GeneID" id="106154273"/>
<dbReference type="Pfam" id="PF12775">
    <property type="entry name" value="AAA_7"/>
    <property type="match status" value="2"/>
</dbReference>
<feature type="domain" description="AAA+ ATPase" evidence="16">
    <location>
        <begin position="2678"/>
        <end position="2884"/>
    </location>
</feature>
<dbReference type="FunFam" id="1.20.140.100:FF:000004">
    <property type="entry name" value="Dynein axonemal heavy chain 6"/>
    <property type="match status" value="1"/>
</dbReference>
<evidence type="ECO:0000256" key="12">
    <source>
        <dbReference type="ARBA" id="ARBA00023212"/>
    </source>
</evidence>
<dbReference type="KEGG" id="lak:106154273"/>
<dbReference type="Pfam" id="PF22597">
    <property type="entry name" value="DYN_lid"/>
    <property type="match status" value="1"/>
</dbReference>
<dbReference type="InterPro" id="IPR035706">
    <property type="entry name" value="AAA_9"/>
</dbReference>
<dbReference type="SUPFAM" id="SSF52540">
    <property type="entry name" value="P-loop containing nucleoside triphosphate hydrolases"/>
    <property type="match status" value="4"/>
</dbReference>
<feature type="domain" description="AAA+ ATPase" evidence="16">
    <location>
        <begin position="3090"/>
        <end position="3247"/>
    </location>
</feature>
<feature type="region of interest" description="Disordered" evidence="15">
    <location>
        <begin position="1"/>
        <end position="85"/>
    </location>
</feature>
<keyword evidence="4" id="KW-0493">Microtubule</keyword>
<dbReference type="FunFam" id="1.20.920.20:FF:000006">
    <property type="entry name" value="Dynein, axonemal, heavy chain 6"/>
    <property type="match status" value="1"/>
</dbReference>
<dbReference type="InterPro" id="IPR054354">
    <property type="entry name" value="DYNC2H1-like_lid"/>
</dbReference>
<dbReference type="SMART" id="SM00382">
    <property type="entry name" value="AAA"/>
    <property type="match status" value="4"/>
</dbReference>
<keyword evidence="8" id="KW-0243">Dynein</keyword>
<feature type="compositionally biased region" description="Low complexity" evidence="15">
    <location>
        <begin position="2236"/>
        <end position="2252"/>
    </location>
</feature>
<feature type="compositionally biased region" description="Basic and acidic residues" evidence="15">
    <location>
        <begin position="786"/>
        <end position="798"/>
    </location>
</feature>
<feature type="compositionally biased region" description="Basic and acidic residues" evidence="15">
    <location>
        <begin position="149"/>
        <end position="165"/>
    </location>
</feature>
<dbReference type="InParanoid" id="A0A2R2MJL3"/>
<keyword evidence="10" id="KW-0969">Cilium</keyword>
<dbReference type="Gene3D" id="1.20.58.1120">
    <property type="match status" value="1"/>
</dbReference>
<evidence type="ECO:0000256" key="4">
    <source>
        <dbReference type="ARBA" id="ARBA00022701"/>
    </source>
</evidence>
<dbReference type="Pfam" id="PF12774">
    <property type="entry name" value="AAA_6"/>
    <property type="match status" value="1"/>
</dbReference>